<proteinExistence type="predicted"/>
<dbReference type="Gene3D" id="1.25.40.10">
    <property type="entry name" value="Tetratricopeptide repeat domain"/>
    <property type="match status" value="1"/>
</dbReference>
<feature type="compositionally biased region" description="Acidic residues" evidence="1">
    <location>
        <begin position="514"/>
        <end position="535"/>
    </location>
</feature>
<dbReference type="SUPFAM" id="SSF52540">
    <property type="entry name" value="P-loop containing nucleoside triphosphate hydrolases"/>
    <property type="match status" value="1"/>
</dbReference>
<dbReference type="PANTHER" id="PTHR35205">
    <property type="entry name" value="NB-ARC AND TPR DOMAIN PROTEIN"/>
    <property type="match status" value="1"/>
</dbReference>
<evidence type="ECO:0000256" key="1">
    <source>
        <dbReference type="SAM" id="MobiDB-lite"/>
    </source>
</evidence>
<gene>
    <name evidence="2" type="ORF">B0T26DRAFT_877331</name>
</gene>
<accession>A0AA40DGE4</accession>
<evidence type="ECO:0008006" key="4">
    <source>
        <dbReference type="Google" id="ProtNLM"/>
    </source>
</evidence>
<feature type="region of interest" description="Disordered" evidence="1">
    <location>
        <begin position="509"/>
        <end position="538"/>
    </location>
</feature>
<dbReference type="AlphaFoldDB" id="A0AA40DGE4"/>
<reference evidence="2" key="1">
    <citation type="submission" date="2023-06" db="EMBL/GenBank/DDBJ databases">
        <title>Genome-scale phylogeny and comparative genomics of the fungal order Sordariales.</title>
        <authorList>
            <consortium name="Lawrence Berkeley National Laboratory"/>
            <person name="Hensen N."/>
            <person name="Bonometti L."/>
            <person name="Westerberg I."/>
            <person name="Brannstrom I.O."/>
            <person name="Guillou S."/>
            <person name="Cros-Aarteil S."/>
            <person name="Calhoun S."/>
            <person name="Haridas S."/>
            <person name="Kuo A."/>
            <person name="Mondo S."/>
            <person name="Pangilinan J."/>
            <person name="Riley R."/>
            <person name="LaButti K."/>
            <person name="Andreopoulos B."/>
            <person name="Lipzen A."/>
            <person name="Chen C."/>
            <person name="Yanf M."/>
            <person name="Daum C."/>
            <person name="Ng V."/>
            <person name="Clum A."/>
            <person name="Steindorff A."/>
            <person name="Ohm R."/>
            <person name="Martin F."/>
            <person name="Silar P."/>
            <person name="Natvig D."/>
            <person name="Lalanne C."/>
            <person name="Gautier V."/>
            <person name="Ament-velasquez S.L."/>
            <person name="Kruys A."/>
            <person name="Hutchinson M.I."/>
            <person name="Powell A.J."/>
            <person name="Barry K."/>
            <person name="Miller A.N."/>
            <person name="Grigoriev I.V."/>
            <person name="Debuchy R."/>
            <person name="Gladieux P."/>
            <person name="Thoren M.H."/>
            <person name="Johannesson H."/>
        </authorList>
    </citation>
    <scope>NUCLEOTIDE SEQUENCE</scope>
    <source>
        <strain evidence="2">SMH2392-1A</strain>
    </source>
</reference>
<dbReference type="InterPro" id="IPR027417">
    <property type="entry name" value="P-loop_NTPase"/>
</dbReference>
<dbReference type="GeneID" id="85331400"/>
<evidence type="ECO:0000313" key="2">
    <source>
        <dbReference type="EMBL" id="KAK0702125.1"/>
    </source>
</evidence>
<dbReference type="RefSeq" id="XP_060289789.1">
    <property type="nucleotide sequence ID" value="XM_060448130.1"/>
</dbReference>
<protein>
    <recommendedName>
        <fullName evidence="4">NB-ARC domain-containing protein</fullName>
    </recommendedName>
</protein>
<organism evidence="2 3">
    <name type="scientific">Lasiosphaeria miniovina</name>
    <dbReference type="NCBI Taxonomy" id="1954250"/>
    <lineage>
        <taxon>Eukaryota</taxon>
        <taxon>Fungi</taxon>
        <taxon>Dikarya</taxon>
        <taxon>Ascomycota</taxon>
        <taxon>Pezizomycotina</taxon>
        <taxon>Sordariomycetes</taxon>
        <taxon>Sordariomycetidae</taxon>
        <taxon>Sordariales</taxon>
        <taxon>Lasiosphaeriaceae</taxon>
        <taxon>Lasiosphaeria</taxon>
    </lineage>
</organism>
<comment type="caution">
    <text evidence="2">The sequence shown here is derived from an EMBL/GenBank/DDBJ whole genome shotgun (WGS) entry which is preliminary data.</text>
</comment>
<evidence type="ECO:0000313" key="3">
    <source>
        <dbReference type="Proteomes" id="UP001172101"/>
    </source>
</evidence>
<dbReference type="EMBL" id="JAUIRO010000009">
    <property type="protein sequence ID" value="KAK0702125.1"/>
    <property type="molecule type" value="Genomic_DNA"/>
</dbReference>
<dbReference type="InterPro" id="IPR011990">
    <property type="entry name" value="TPR-like_helical_dom_sf"/>
</dbReference>
<dbReference type="Proteomes" id="UP001172101">
    <property type="component" value="Unassembled WGS sequence"/>
</dbReference>
<dbReference type="SUPFAM" id="SSF48452">
    <property type="entry name" value="TPR-like"/>
    <property type="match status" value="2"/>
</dbReference>
<keyword evidence="3" id="KW-1185">Reference proteome</keyword>
<dbReference type="Gene3D" id="3.40.50.300">
    <property type="entry name" value="P-loop containing nucleotide triphosphate hydrolases"/>
    <property type="match status" value="1"/>
</dbReference>
<dbReference type="PANTHER" id="PTHR35205:SF1">
    <property type="entry name" value="ZU5 DOMAIN-CONTAINING PROTEIN"/>
    <property type="match status" value="1"/>
</dbReference>
<sequence length="892" mass="100871">MANMDPDPVDWNFEYQLPFGYSRMIEDENNLNLPCRFLPERNPGFIGREKELQDMREELKPLQGNWNFKYHELHMPKEMAETSAANSLNLVGLGGIGKSQLALEYAFRCADEYDAIFWMKADSAENLHNSFDQAAIALGIPDAKYNVSIKNQIMLLAWLERTKKRWLLIFDNMWAFNQAFWPFCRGNGVTITAGGHALEWAEEFHVPPFPLSTAADFIRINATGEVQSWPFISSGVSEAATELARELCCYPMALAQACSLAAEKDMGLHDLLVLCREDPNEIIEHVPENLHMGYDYPMSDSLQDKFGRIYPPVSILLSIMSFFKQRPLSNKMEKEILRLDASRLWEVVAAGGVPRLFYREPWDHIYSISDNLRARFETFGFSYDEAYLSDVPSEVDRGLGQVLETFDGLFSRQGREWFELFGGVDIKTFVDSGFFGRDGTVPSVIRNQWIKHIRDSDRRIWFKLATAELNAAFPKVLIQNGSYDADILEECSWVIEDVYNLRDLRDEFYRGEDPQDPENDKDEDPDDSESPDNAEDPGRATLIAALDNRMRLQEIATSPVDPSDSMRLPEFCVLMRNAALYCLATESEDDDEIGGLSKLEHLERSVTAAYEAALFCVNMPYDRAWGLPLPAKECAQLCGWEARLASRRGDFARAKRALLHRLDISTGELDVDLFAANSALGNLYLSQGKLELALKYHQKCVAHSGPPLAQRAAWLNCGRTLTALGRFDEADEMLAAAEAVPCHEEIRLFTAYHRAVFFLARGHILLALAAFKLLIEAIEASDWFLDHLHAACLYKVGCIYTHSWMLNLARHYLEQSLGEHARRSSPACERVRVLFMLSEALKLALSAQDAEDAASYKDEAARIYQDLTGKSEEAAAAAAESEFDSLVDAELR</sequence>
<name>A0AA40DGE4_9PEZI</name>